<dbReference type="PROSITE" id="PS00028">
    <property type="entry name" value="ZINC_FINGER_C2H2_1"/>
    <property type="match status" value="2"/>
</dbReference>
<reference evidence="4" key="2">
    <citation type="submission" date="2022-10" db="EMBL/GenBank/DDBJ databases">
        <authorList>
            <consortium name="ENA_rothamsted_submissions"/>
            <consortium name="culmorum"/>
            <person name="King R."/>
        </authorList>
    </citation>
    <scope>NUCLEOTIDE SEQUENCE</scope>
</reference>
<gene>
    <name evidence="4" type="ORF">PHAECO_LOCUS1519</name>
</gene>
<dbReference type="AlphaFoldDB" id="A0A9P0GKG2"/>
<dbReference type="EMBL" id="OU896716">
    <property type="protein sequence ID" value="CAH1117563.1"/>
    <property type="molecule type" value="Genomic_DNA"/>
</dbReference>
<keyword evidence="1" id="KW-0862">Zinc</keyword>
<feature type="domain" description="C2H2-type" evidence="3">
    <location>
        <begin position="3"/>
        <end position="31"/>
    </location>
</feature>
<dbReference type="Proteomes" id="UP001153737">
    <property type="component" value="Chromosome 10"/>
</dbReference>
<protein>
    <recommendedName>
        <fullName evidence="3">C2H2-type domain-containing protein</fullName>
    </recommendedName>
</protein>
<dbReference type="InterPro" id="IPR013087">
    <property type="entry name" value="Znf_C2H2_type"/>
</dbReference>
<reference evidence="4" key="1">
    <citation type="submission" date="2022-01" db="EMBL/GenBank/DDBJ databases">
        <authorList>
            <person name="King R."/>
        </authorList>
    </citation>
    <scope>NUCLEOTIDE SEQUENCE</scope>
</reference>
<accession>A0A9P0GKG2</accession>
<dbReference type="PANTHER" id="PTHR33936:SF24">
    <property type="entry name" value="C2H2-TYPE DOMAIN-CONTAINING PROTEIN"/>
    <property type="match status" value="1"/>
</dbReference>
<dbReference type="Gene3D" id="3.30.160.60">
    <property type="entry name" value="Classic Zinc Finger"/>
    <property type="match status" value="1"/>
</dbReference>
<evidence type="ECO:0000313" key="4">
    <source>
        <dbReference type="EMBL" id="CAH1117563.1"/>
    </source>
</evidence>
<dbReference type="SMART" id="SM00355">
    <property type="entry name" value="ZnF_C2H2"/>
    <property type="match status" value="2"/>
</dbReference>
<evidence type="ECO:0000256" key="2">
    <source>
        <dbReference type="SAM" id="MobiDB-lite"/>
    </source>
</evidence>
<feature type="compositionally biased region" description="Basic and acidic residues" evidence="2">
    <location>
        <begin position="347"/>
        <end position="358"/>
    </location>
</feature>
<evidence type="ECO:0000256" key="1">
    <source>
        <dbReference type="PROSITE-ProRule" id="PRU00042"/>
    </source>
</evidence>
<sequence>MGLKCIICETKFTTRTNLNKHMKNIHKLKPTTMCYDSDRSKWKNKCLEKGCNNSFRNNTDLINHLSESHDIKIESEEIEFVDKDEFLDWKSDIEKTFKSNYAITSGYSKDQPVTYYSCNRSGKIPSRGSFKRRGKIQGSCKLNSRCTSMIKLMEGTNKLSVTWVKTHYGHTTELEHLRISKTEKSIIASKLFSGVPPSRILDSYRNNIDEDDPYRENFITRKDILNIKNSLKKTKPSNLQENKRENKLPREVNKPVNLKKTLLSKIMNIRTKLRNKNISQLDDEVTILIEGHLDTIDELLDLPCTSSTSYCNLSDDEPALPAAKRRKLKNSEIHESNFGESHVSHSATDDHSYFESSI</sequence>
<dbReference type="OrthoDB" id="6426693at2759"/>
<dbReference type="InterPro" id="IPR052797">
    <property type="entry name" value="RegFact_GeneExpr_CellDeath"/>
</dbReference>
<organism evidence="4 5">
    <name type="scientific">Phaedon cochleariae</name>
    <name type="common">Mustard beetle</name>
    <dbReference type="NCBI Taxonomy" id="80249"/>
    <lineage>
        <taxon>Eukaryota</taxon>
        <taxon>Metazoa</taxon>
        <taxon>Ecdysozoa</taxon>
        <taxon>Arthropoda</taxon>
        <taxon>Hexapoda</taxon>
        <taxon>Insecta</taxon>
        <taxon>Pterygota</taxon>
        <taxon>Neoptera</taxon>
        <taxon>Endopterygota</taxon>
        <taxon>Coleoptera</taxon>
        <taxon>Polyphaga</taxon>
        <taxon>Cucujiformia</taxon>
        <taxon>Chrysomeloidea</taxon>
        <taxon>Chrysomelidae</taxon>
        <taxon>Chrysomelinae</taxon>
        <taxon>Chrysomelini</taxon>
        <taxon>Phaedon</taxon>
    </lineage>
</organism>
<proteinExistence type="predicted"/>
<name>A0A9P0GKG2_PHACE</name>
<evidence type="ECO:0000259" key="3">
    <source>
        <dbReference type="PROSITE" id="PS50157"/>
    </source>
</evidence>
<evidence type="ECO:0000313" key="5">
    <source>
        <dbReference type="Proteomes" id="UP001153737"/>
    </source>
</evidence>
<keyword evidence="1" id="KW-0863">Zinc-finger</keyword>
<keyword evidence="1" id="KW-0479">Metal-binding</keyword>
<dbReference type="GO" id="GO:0008270">
    <property type="term" value="F:zinc ion binding"/>
    <property type="evidence" value="ECO:0007669"/>
    <property type="project" value="UniProtKB-KW"/>
</dbReference>
<dbReference type="PANTHER" id="PTHR33936">
    <property type="entry name" value="PROTEIN CBG17840"/>
    <property type="match status" value="1"/>
</dbReference>
<feature type="region of interest" description="Disordered" evidence="2">
    <location>
        <begin position="334"/>
        <end position="358"/>
    </location>
</feature>
<dbReference type="PROSITE" id="PS50157">
    <property type="entry name" value="ZINC_FINGER_C2H2_2"/>
    <property type="match status" value="1"/>
</dbReference>
<dbReference type="Pfam" id="PF00096">
    <property type="entry name" value="zf-C2H2"/>
    <property type="match status" value="1"/>
</dbReference>
<keyword evidence="5" id="KW-1185">Reference proteome</keyword>